<dbReference type="EMBL" id="SSFX01000106">
    <property type="protein sequence ID" value="TXI26264.1"/>
    <property type="molecule type" value="Genomic_DNA"/>
</dbReference>
<reference evidence="8 9" key="1">
    <citation type="submission" date="2018-09" db="EMBL/GenBank/DDBJ databases">
        <title>Metagenome Assembled Genomes from an Advanced Water Purification Facility.</title>
        <authorList>
            <person name="Stamps B.W."/>
            <person name="Spear J.R."/>
        </authorList>
    </citation>
    <scope>NUCLEOTIDE SEQUENCE [LARGE SCALE GENOMIC DNA]</scope>
    <source>
        <strain evidence="8">Bin_54_1</strain>
    </source>
</reference>
<dbReference type="GO" id="GO:0005886">
    <property type="term" value="C:plasma membrane"/>
    <property type="evidence" value="ECO:0007669"/>
    <property type="project" value="UniProtKB-SubCell"/>
</dbReference>
<evidence type="ECO:0000313" key="9">
    <source>
        <dbReference type="Proteomes" id="UP000321055"/>
    </source>
</evidence>
<keyword evidence="5 6" id="KW-0472">Membrane</keyword>
<feature type="transmembrane region" description="Helical" evidence="6">
    <location>
        <begin position="745"/>
        <end position="764"/>
    </location>
</feature>
<evidence type="ECO:0000256" key="3">
    <source>
        <dbReference type="ARBA" id="ARBA00022692"/>
    </source>
</evidence>
<feature type="transmembrane region" description="Helical" evidence="6">
    <location>
        <begin position="313"/>
        <end position="334"/>
    </location>
</feature>
<feature type="transmembrane region" description="Helical" evidence="6">
    <location>
        <begin position="427"/>
        <end position="444"/>
    </location>
</feature>
<dbReference type="InterPro" id="IPR004869">
    <property type="entry name" value="MMPL_dom"/>
</dbReference>
<evidence type="ECO:0000256" key="1">
    <source>
        <dbReference type="ARBA" id="ARBA00004651"/>
    </source>
</evidence>
<comment type="caution">
    <text evidence="8">The sequence shown here is derived from an EMBL/GenBank/DDBJ whole genome shotgun (WGS) entry which is preliminary data.</text>
</comment>
<dbReference type="AlphaFoldDB" id="A0A5C7VQ17"/>
<feature type="domain" description="Membrane transport protein MMPL" evidence="7">
    <location>
        <begin position="228"/>
        <end position="401"/>
    </location>
</feature>
<evidence type="ECO:0000259" key="7">
    <source>
        <dbReference type="Pfam" id="PF03176"/>
    </source>
</evidence>
<dbReference type="PANTHER" id="PTHR33406:SF13">
    <property type="entry name" value="MEMBRANE PROTEIN YDFJ"/>
    <property type="match status" value="1"/>
</dbReference>
<feature type="transmembrane region" description="Helical" evidence="6">
    <location>
        <begin position="286"/>
        <end position="307"/>
    </location>
</feature>
<dbReference type="Gene3D" id="1.20.1640.10">
    <property type="entry name" value="Multidrug efflux transporter AcrB transmembrane domain"/>
    <property type="match status" value="2"/>
</dbReference>
<feature type="transmembrane region" description="Helical" evidence="6">
    <location>
        <begin position="260"/>
        <end position="279"/>
    </location>
</feature>
<keyword evidence="2" id="KW-1003">Cell membrane</keyword>
<feature type="transmembrane region" description="Helical" evidence="6">
    <location>
        <begin position="9"/>
        <end position="27"/>
    </location>
</feature>
<dbReference type="Pfam" id="PF03176">
    <property type="entry name" value="MMPL"/>
    <property type="match status" value="1"/>
</dbReference>
<feature type="transmembrane region" description="Helical" evidence="6">
    <location>
        <begin position="713"/>
        <end position="733"/>
    </location>
</feature>
<evidence type="ECO:0000256" key="6">
    <source>
        <dbReference type="SAM" id="Phobius"/>
    </source>
</evidence>
<evidence type="ECO:0000313" key="8">
    <source>
        <dbReference type="EMBL" id="TXI26264.1"/>
    </source>
</evidence>
<protein>
    <recommendedName>
        <fullName evidence="7">Membrane transport protein MMPL domain-containing protein</fullName>
    </recommendedName>
</protein>
<dbReference type="InterPro" id="IPR050545">
    <property type="entry name" value="Mycobact_MmpL"/>
</dbReference>
<accession>A0A5C7VQ17</accession>
<evidence type="ECO:0000256" key="4">
    <source>
        <dbReference type="ARBA" id="ARBA00022989"/>
    </source>
</evidence>
<feature type="transmembrane region" description="Helical" evidence="6">
    <location>
        <begin position="770"/>
        <end position="789"/>
    </location>
</feature>
<keyword evidence="4 6" id="KW-1133">Transmembrane helix</keyword>
<sequence>MYITQNNRFVPQILWFICVLVCGWIIVNTDYRTDLSVFLPSEPNKKEVMLLEQLQNGAANRILLIGIEGSDTATLAQIGKSFVAKVRSNPVFSHVLNDQNVIDPAEQKLIYTYRYLLSPNTSADLFTPETLETAISTNLLELSFASGLLSKSLFMRDPTGEVMALVDRLTPVQGPQTINGQWFNDRGDRALLLVQLASAGTDTKAQEAALRLMQASFKEVVQSFQTQSRENAQKTENIGIVISGPASFAVSTQNIIKEEASRLSAIGLVLIVTILFYVLRNLKLLLVGLLPVFSGVVAGIATVSLGFGSVHAMTIGFGITLIGESIDYSIYFFLQRSQTAECAGNNPMFWRTVGLGVMTSICGFSTLLFSGFTGLMQLAAFSIAGLLVAVLCTRWILPTLLPQRLSIHDLNPVGVWLRLMMEKGYHFRYFIWFLTVGALLLLLSRQDYLWSYELNDLSPIPAALLDLDGELRADMGAADVRHMLLLQDKTEEQVLQRCEQFLPRLDVLVARGLLGGYQAPCTYLPSQAKQIQRQQVLPDQERLEQALQEATHTLPLSVQSFQGFVEDVSNSKALPLLRSDKLESSTFGITLSVTLYPVNAGGNRFYHALIQLQAPLQNGKVGSINHEALQTELLDILNEQSVLLDLKDDFNSIYKTYLNEVLKYSAAGFIAIIVLLLLVLRSLQTTFLVILPLACAILFVTALLHLLGSQLNLLNIIGLLLVFAVGSNYALFFSSSQSNMTLASLLLATTTTGIGYGVLIFSQIPILQTIGITVASGVFFALIFSALMAPQSLRKNSGSISQS</sequence>
<dbReference type="Proteomes" id="UP000321055">
    <property type="component" value="Unassembled WGS sequence"/>
</dbReference>
<feature type="transmembrane region" description="Helical" evidence="6">
    <location>
        <begin position="661"/>
        <end position="680"/>
    </location>
</feature>
<name>A0A5C7VQ17_9PROT</name>
<dbReference type="SUPFAM" id="SSF82866">
    <property type="entry name" value="Multidrug efflux transporter AcrB transmembrane domain"/>
    <property type="match status" value="2"/>
</dbReference>
<keyword evidence="3 6" id="KW-0812">Transmembrane</keyword>
<organism evidence="8 9">
    <name type="scientific">Nitrosomonas oligotropha</name>
    <dbReference type="NCBI Taxonomy" id="42354"/>
    <lineage>
        <taxon>Bacteria</taxon>
        <taxon>Pseudomonadati</taxon>
        <taxon>Pseudomonadota</taxon>
        <taxon>Betaproteobacteria</taxon>
        <taxon>Nitrosomonadales</taxon>
        <taxon>Nitrosomonadaceae</taxon>
        <taxon>Nitrosomonas</taxon>
    </lineage>
</organism>
<dbReference type="PANTHER" id="PTHR33406">
    <property type="entry name" value="MEMBRANE PROTEIN MJ1562-RELATED"/>
    <property type="match status" value="1"/>
</dbReference>
<feature type="transmembrane region" description="Helical" evidence="6">
    <location>
        <begin position="355"/>
        <end position="372"/>
    </location>
</feature>
<proteinExistence type="predicted"/>
<evidence type="ECO:0000256" key="5">
    <source>
        <dbReference type="ARBA" id="ARBA00023136"/>
    </source>
</evidence>
<gene>
    <name evidence="8" type="ORF">E6Q60_12920</name>
</gene>
<feature type="transmembrane region" description="Helical" evidence="6">
    <location>
        <begin position="687"/>
        <end position="707"/>
    </location>
</feature>
<comment type="subcellular location">
    <subcellularLocation>
        <location evidence="1">Cell membrane</location>
        <topology evidence="1">Multi-pass membrane protein</topology>
    </subcellularLocation>
</comment>
<evidence type="ECO:0000256" key="2">
    <source>
        <dbReference type="ARBA" id="ARBA00022475"/>
    </source>
</evidence>
<feature type="transmembrane region" description="Helical" evidence="6">
    <location>
        <begin position="378"/>
        <end position="397"/>
    </location>
</feature>